<organism evidence="1 2">
    <name type="scientific">Streptomyces galilaeus</name>
    <dbReference type="NCBI Taxonomy" id="33899"/>
    <lineage>
        <taxon>Bacteria</taxon>
        <taxon>Bacillati</taxon>
        <taxon>Actinomycetota</taxon>
        <taxon>Actinomycetes</taxon>
        <taxon>Kitasatosporales</taxon>
        <taxon>Streptomycetaceae</taxon>
        <taxon>Streptomyces</taxon>
    </lineage>
</organism>
<gene>
    <name evidence="1" type="ORF">ACKI1S_38495</name>
</gene>
<keyword evidence="2" id="KW-1185">Reference proteome</keyword>
<protein>
    <submittedName>
        <fullName evidence="1">Uncharacterized protein</fullName>
    </submittedName>
</protein>
<reference evidence="1 2" key="1">
    <citation type="submission" date="2024-12" db="EMBL/GenBank/DDBJ databases">
        <title>Forecasting of Potato common scab and diversities of Pathogenic streptomyces spp. in china.</title>
        <authorList>
            <person name="Handique U."/>
            <person name="Wu J."/>
        </authorList>
    </citation>
    <scope>NUCLEOTIDE SEQUENCE [LARGE SCALE GENOMIC DNA]</scope>
    <source>
        <strain evidence="1 2">ZRIMU1585</strain>
    </source>
</reference>
<name>A0ABW9IU68_STRGJ</name>
<proteinExistence type="predicted"/>
<comment type="caution">
    <text evidence="1">The sequence shown here is derived from an EMBL/GenBank/DDBJ whole genome shotgun (WGS) entry which is preliminary data.</text>
</comment>
<dbReference type="Proteomes" id="UP001631993">
    <property type="component" value="Unassembled WGS sequence"/>
</dbReference>
<sequence>MLTPATCSGIAARGVCCPVPPEGRNAPHLAFADGPRLNDPGFGQDQDNDDAAREQYARRARQAHYEQEQRYRTRVHVAVSTAFRLADEHPEDSSLTGPLLPVRVKNDPDKPLLLEAATPESYLTLEPTDPVLSTAGRTA</sequence>
<accession>A0ABW9IU68</accession>
<dbReference type="RefSeq" id="WP_409097762.1">
    <property type="nucleotide sequence ID" value="NZ_JBJVND010000031.1"/>
</dbReference>
<evidence type="ECO:0000313" key="2">
    <source>
        <dbReference type="Proteomes" id="UP001631993"/>
    </source>
</evidence>
<dbReference type="EMBL" id="JBJVNE010000025">
    <property type="protein sequence ID" value="MFM9652011.1"/>
    <property type="molecule type" value="Genomic_DNA"/>
</dbReference>
<evidence type="ECO:0000313" key="1">
    <source>
        <dbReference type="EMBL" id="MFM9652011.1"/>
    </source>
</evidence>